<evidence type="ECO:0000259" key="1">
    <source>
        <dbReference type="Pfam" id="PF12770"/>
    </source>
</evidence>
<dbReference type="Proteomes" id="UP000031637">
    <property type="component" value="Chromosome"/>
</dbReference>
<dbReference type="HOGENOM" id="CLU_422671_0_0_4"/>
<dbReference type="KEGG" id="shd:SUTH_01143"/>
<organism evidence="2 3">
    <name type="scientific">Sulfuritalea hydrogenivorans sk43H</name>
    <dbReference type="NCBI Taxonomy" id="1223802"/>
    <lineage>
        <taxon>Bacteria</taxon>
        <taxon>Pseudomonadati</taxon>
        <taxon>Pseudomonadota</taxon>
        <taxon>Betaproteobacteria</taxon>
        <taxon>Nitrosomonadales</taxon>
        <taxon>Sterolibacteriaceae</taxon>
        <taxon>Sulfuritalea</taxon>
    </lineage>
</organism>
<evidence type="ECO:0000313" key="3">
    <source>
        <dbReference type="Proteomes" id="UP000031637"/>
    </source>
</evidence>
<sequence>MLESIYRKRLSDGLPQTEYFTAESRGFYAMALAADGQPEKALSEFHGAVAVLLDDARRNGGSEQGGGVARQIRLVWILESYMKLLAGLHDSPLLKTAGIDAAAEAFRIADVARGSAVQRALAESAARATPSDPALADLARREQDAQQRFGTLSDLLNRLLSAPPEQQLPKIIAELRRDIETLRVERDKLKLELAQRFPDYADLIAPKPTTISQAQAALAADEALISIYVGAERSYVWAVPKTGRAAFAEVTLTDADAARQVAHLRKALDVGEVAFEDMPRFDLAQSHELYRKLLQPVETGWREAKNLIVVPHKALGQLPFALLTTAPAVTTPTASLFAEYRQAPWLIRRAAVTQLPSVSTLLALRRMPAPKPGRTEFIGFGDPLFSTKMALAANDGTTTRRRLRNLGIGSVVAAPMATVADALVAMPTVAVANSAGLAQLARLPDTAEEIISIAHVLKADAANDVFLGRVASEKNVKSGQLDNRRIVMFATHGLVPGDLNGLTQPALALSAPEVTGNASEDGLLTMEEVLGLKLNADWVVLSACNTAAGEGAGSEAVSGLGKAFFFAGARTLLVSNWPVETVSARLLTTKLFEHQSANPTATRAEALRATMLNLMDKAVPSDTLGSKGYTYAHPMFWAPFSLVGDGGK</sequence>
<accession>W0SGX0</accession>
<dbReference type="Pfam" id="PF12770">
    <property type="entry name" value="CHAT"/>
    <property type="match status" value="1"/>
</dbReference>
<feature type="domain" description="CHAT" evidence="1">
    <location>
        <begin position="286"/>
        <end position="645"/>
    </location>
</feature>
<reference evidence="2 3" key="1">
    <citation type="journal article" date="2014" name="Syst. Appl. Microbiol.">
        <title>Complete genomes of freshwater sulfur oxidizers Sulfuricella denitrificans skB26 and Sulfuritalea hydrogenivorans sk43H: genetic insights into the sulfur oxidation pathway of betaproteobacteria.</title>
        <authorList>
            <person name="Watanabe T."/>
            <person name="Kojima H."/>
            <person name="Fukui M."/>
        </authorList>
    </citation>
    <scope>NUCLEOTIDE SEQUENCE [LARGE SCALE GENOMIC DNA]</scope>
    <source>
        <strain evidence="2">DSM22779</strain>
    </source>
</reference>
<gene>
    <name evidence="2" type="ORF">SUTH_01143</name>
</gene>
<name>W0SGX0_9PROT</name>
<proteinExistence type="predicted"/>
<protein>
    <recommendedName>
        <fullName evidence="1">CHAT domain-containing protein</fullName>
    </recommendedName>
</protein>
<dbReference type="EMBL" id="AP012547">
    <property type="protein sequence ID" value="BAO28943.1"/>
    <property type="molecule type" value="Genomic_DNA"/>
</dbReference>
<dbReference type="InterPro" id="IPR024983">
    <property type="entry name" value="CHAT_dom"/>
</dbReference>
<keyword evidence="3" id="KW-1185">Reference proteome</keyword>
<dbReference type="AlphaFoldDB" id="W0SGX0"/>
<evidence type="ECO:0000313" key="2">
    <source>
        <dbReference type="EMBL" id="BAO28943.1"/>
    </source>
</evidence>
<dbReference type="STRING" id="1223802.SUTH_01143"/>